<reference evidence="1 2" key="1">
    <citation type="journal article" date="2015" name="PLoS Negl. Trop. Dis.">
        <title>Distribution of Plasmids in Distinct Leptospira Pathogenic Species.</title>
        <authorList>
            <person name="Wang Y."/>
            <person name="Zhuang X."/>
            <person name="Zhong Y."/>
            <person name="Zhang C."/>
            <person name="Zhang Y."/>
            <person name="Zeng L."/>
            <person name="Zhu Y."/>
            <person name="He P."/>
            <person name="Dong K."/>
            <person name="Pal U."/>
            <person name="Guo X."/>
            <person name="Qin J."/>
        </authorList>
    </citation>
    <scope>NUCLEOTIDE SEQUENCE [LARGE SCALE GENOMIC DNA]</scope>
    <source>
        <strain evidence="1 2">56604</strain>
    </source>
</reference>
<accession>A0A0S2IMC1</accession>
<evidence type="ECO:0000313" key="1">
    <source>
        <dbReference type="EMBL" id="ALO24820.1"/>
    </source>
</evidence>
<dbReference type="AlphaFoldDB" id="A0A0S2IMC1"/>
<dbReference type="Proteomes" id="UP000058857">
    <property type="component" value="Chromosome 1"/>
</dbReference>
<gene>
    <name evidence="1" type="ORF">LBBP_00468</name>
</gene>
<dbReference type="PATRIC" id="fig|280505.15.peg.459"/>
<organism evidence="1">
    <name type="scientific">Leptospira borgpetersenii serovar Ballum</name>
    <dbReference type="NCBI Taxonomy" id="280505"/>
    <lineage>
        <taxon>Bacteria</taxon>
        <taxon>Pseudomonadati</taxon>
        <taxon>Spirochaetota</taxon>
        <taxon>Spirochaetia</taxon>
        <taxon>Leptospirales</taxon>
        <taxon>Leptospiraceae</taxon>
        <taxon>Leptospira</taxon>
    </lineage>
</organism>
<dbReference type="EMBL" id="CP012029">
    <property type="protein sequence ID" value="ALO24820.1"/>
    <property type="molecule type" value="Genomic_DNA"/>
</dbReference>
<name>A0A0S2IMC1_LEPBO</name>
<proteinExistence type="predicted"/>
<evidence type="ECO:0000313" key="2">
    <source>
        <dbReference type="Proteomes" id="UP000058857"/>
    </source>
</evidence>
<protein>
    <submittedName>
        <fullName evidence="1">Uncharacterized protein</fullName>
    </submittedName>
</protein>
<sequence>MLIQLIRKSISQFPFRGLRTDELALLVLGRGQKETGELLHRGFRMQFVEIKKRTKETALAKRTAFRVQRTETGMSCFVFGFEYRFFVSSIKA</sequence>